<dbReference type="AlphaFoldDB" id="A0A484LTU6"/>
<evidence type="ECO:0000256" key="4">
    <source>
        <dbReference type="ARBA" id="ARBA00022525"/>
    </source>
</evidence>
<evidence type="ECO:0000256" key="6">
    <source>
        <dbReference type="RuleBase" id="RU367044"/>
    </source>
</evidence>
<keyword evidence="4 6" id="KW-0964">Secreted</keyword>
<dbReference type="OrthoDB" id="1305517at2759"/>
<reference evidence="7 8" key="1">
    <citation type="submission" date="2018-04" db="EMBL/GenBank/DDBJ databases">
        <authorList>
            <person name="Vogel A."/>
        </authorList>
    </citation>
    <scope>NUCLEOTIDE SEQUENCE [LARGE SCALE GENOMIC DNA]</scope>
</reference>
<gene>
    <name evidence="7" type="ORF">CCAM_LOCUS21004</name>
</gene>
<evidence type="ECO:0000313" key="7">
    <source>
        <dbReference type="EMBL" id="VFQ79228.1"/>
    </source>
</evidence>
<dbReference type="PANTHER" id="PTHR31232">
    <property type="match status" value="1"/>
</dbReference>
<evidence type="ECO:0000256" key="2">
    <source>
        <dbReference type="ARBA" id="ARBA00005581"/>
    </source>
</evidence>
<evidence type="ECO:0000256" key="3">
    <source>
        <dbReference type="ARBA" id="ARBA00022471"/>
    </source>
</evidence>
<comment type="subcellular location">
    <subcellularLocation>
        <location evidence="1 6">Secreted</location>
    </subcellularLocation>
</comment>
<dbReference type="PANTHER" id="PTHR31232:SF155">
    <property type="entry name" value="PLANT SELF-INCOMPATIBILITY PROTEIN S1 FAMILY"/>
    <property type="match status" value="1"/>
</dbReference>
<evidence type="ECO:0000313" key="8">
    <source>
        <dbReference type="Proteomes" id="UP000595140"/>
    </source>
</evidence>
<name>A0A484LTU6_9ASTE</name>
<proteinExistence type="inferred from homology"/>
<evidence type="ECO:0000256" key="1">
    <source>
        <dbReference type="ARBA" id="ARBA00004613"/>
    </source>
</evidence>
<evidence type="ECO:0000256" key="5">
    <source>
        <dbReference type="ARBA" id="ARBA00022729"/>
    </source>
</evidence>
<dbReference type="Pfam" id="PF05938">
    <property type="entry name" value="Self-incomp_S1"/>
    <property type="match status" value="1"/>
</dbReference>
<dbReference type="GO" id="GO:0005576">
    <property type="term" value="C:extracellular region"/>
    <property type="evidence" value="ECO:0007669"/>
    <property type="project" value="UniProtKB-SubCell"/>
</dbReference>
<accession>A0A484LTU6</accession>
<protein>
    <recommendedName>
        <fullName evidence="6">S-protein homolog</fullName>
    </recommendedName>
</protein>
<dbReference type="Proteomes" id="UP000595140">
    <property type="component" value="Unassembled WGS sequence"/>
</dbReference>
<keyword evidence="8" id="KW-1185">Reference proteome</keyword>
<keyword evidence="5" id="KW-0732">Signal</keyword>
<sequence length="134" mass="15583">MASQLETSSAIYVFRKVVRIKSWMPGPYPLLAHCRSKSDDLGEWTMAWNAEQDISFKTNLYGTTLFWCDFKWATDTQTKSQSVPVFNDQDPNNPCNGDKDEKYCNWIVKPDGFYRAAGNQTRFPDDYTFITPWK</sequence>
<keyword evidence="3 6" id="KW-0713">Self-incompatibility</keyword>
<dbReference type="GO" id="GO:0060320">
    <property type="term" value="P:rejection of self pollen"/>
    <property type="evidence" value="ECO:0007669"/>
    <property type="project" value="UniProtKB-KW"/>
</dbReference>
<dbReference type="InterPro" id="IPR010264">
    <property type="entry name" value="Self-incomp_S1"/>
</dbReference>
<dbReference type="EMBL" id="OOIL02001902">
    <property type="protein sequence ID" value="VFQ79228.1"/>
    <property type="molecule type" value="Genomic_DNA"/>
</dbReference>
<comment type="similarity">
    <text evidence="2 6">Belongs to the plant self-incompatibility (S1) protein family.</text>
</comment>
<organism evidence="7 8">
    <name type="scientific">Cuscuta campestris</name>
    <dbReference type="NCBI Taxonomy" id="132261"/>
    <lineage>
        <taxon>Eukaryota</taxon>
        <taxon>Viridiplantae</taxon>
        <taxon>Streptophyta</taxon>
        <taxon>Embryophyta</taxon>
        <taxon>Tracheophyta</taxon>
        <taxon>Spermatophyta</taxon>
        <taxon>Magnoliopsida</taxon>
        <taxon>eudicotyledons</taxon>
        <taxon>Gunneridae</taxon>
        <taxon>Pentapetalae</taxon>
        <taxon>asterids</taxon>
        <taxon>lamiids</taxon>
        <taxon>Solanales</taxon>
        <taxon>Convolvulaceae</taxon>
        <taxon>Cuscuteae</taxon>
        <taxon>Cuscuta</taxon>
        <taxon>Cuscuta subgen. Grammica</taxon>
        <taxon>Cuscuta sect. Cleistogrammica</taxon>
    </lineage>
</organism>